<proteinExistence type="predicted"/>
<dbReference type="EMBL" id="BARU01011508">
    <property type="protein sequence ID" value="GAH45469.1"/>
    <property type="molecule type" value="Genomic_DNA"/>
</dbReference>
<reference evidence="1" key="1">
    <citation type="journal article" date="2014" name="Front. Microbiol.">
        <title>High frequency of phylogenetically diverse reductive dehalogenase-homologous genes in deep subseafloor sedimentary metagenomes.</title>
        <authorList>
            <person name="Kawai M."/>
            <person name="Futagami T."/>
            <person name="Toyoda A."/>
            <person name="Takaki Y."/>
            <person name="Nishi S."/>
            <person name="Hori S."/>
            <person name="Arai W."/>
            <person name="Tsubouchi T."/>
            <person name="Morono Y."/>
            <person name="Uchiyama I."/>
            <person name="Ito T."/>
            <person name="Fujiyama A."/>
            <person name="Inagaki F."/>
            <person name="Takami H."/>
        </authorList>
    </citation>
    <scope>NUCLEOTIDE SEQUENCE</scope>
    <source>
        <strain evidence="1">Expedition CK06-06</strain>
    </source>
</reference>
<feature type="non-terminal residue" evidence="1">
    <location>
        <position position="42"/>
    </location>
</feature>
<gene>
    <name evidence="1" type="ORF">S03H2_21582</name>
</gene>
<dbReference type="AlphaFoldDB" id="X1GV66"/>
<protein>
    <submittedName>
        <fullName evidence="1">Uncharacterized protein</fullName>
    </submittedName>
</protein>
<name>X1GV66_9ZZZZ</name>
<evidence type="ECO:0000313" key="1">
    <source>
        <dbReference type="EMBL" id="GAH45469.1"/>
    </source>
</evidence>
<comment type="caution">
    <text evidence="1">The sequence shown here is derived from an EMBL/GenBank/DDBJ whole genome shotgun (WGS) entry which is preliminary data.</text>
</comment>
<accession>X1GV66</accession>
<sequence>MGPHLIFTTPLNSEMETGKVFAALPVRINANKRLIGKGKIIV</sequence>
<organism evidence="1">
    <name type="scientific">marine sediment metagenome</name>
    <dbReference type="NCBI Taxonomy" id="412755"/>
    <lineage>
        <taxon>unclassified sequences</taxon>
        <taxon>metagenomes</taxon>
        <taxon>ecological metagenomes</taxon>
    </lineage>
</organism>